<dbReference type="PANTHER" id="PTHR42923:SF46">
    <property type="entry name" value="AMINE OXIDASE"/>
    <property type="match status" value="1"/>
</dbReference>
<dbReference type="InterPro" id="IPR050464">
    <property type="entry name" value="Zeta_carotene_desat/Oxidored"/>
</dbReference>
<dbReference type="InterPro" id="IPR001613">
    <property type="entry name" value="Flavin_amine_oxidase"/>
</dbReference>
<keyword evidence="6" id="KW-1185">Reference proteome</keyword>
<accession>A0A285CSV9</accession>
<evidence type="ECO:0000256" key="3">
    <source>
        <dbReference type="PIRSR" id="PIRSR601613-1"/>
    </source>
</evidence>
<dbReference type="Proteomes" id="UP000219546">
    <property type="component" value="Unassembled WGS sequence"/>
</dbReference>
<feature type="binding site" evidence="3">
    <location>
        <position position="57"/>
    </location>
    <ligand>
        <name>substrate</name>
    </ligand>
</feature>
<feature type="binding site" evidence="3">
    <location>
        <begin position="54"/>
        <end position="57"/>
    </location>
    <ligand>
        <name>FAD</name>
        <dbReference type="ChEBI" id="CHEBI:57692"/>
    </ligand>
</feature>
<comment type="cofactor">
    <cofactor evidence="1">
        <name>FAD</name>
        <dbReference type="ChEBI" id="CHEBI:57692"/>
    </cofactor>
</comment>
<dbReference type="OrthoDB" id="9814556at2"/>
<dbReference type="InterPro" id="IPR036188">
    <property type="entry name" value="FAD/NAD-bd_sf"/>
</dbReference>
<reference evidence="5 6" key="1">
    <citation type="submission" date="2017-08" db="EMBL/GenBank/DDBJ databases">
        <authorList>
            <person name="de Groot N.N."/>
        </authorList>
    </citation>
    <scope>NUCLEOTIDE SEQUENCE [LARGE SCALE GENOMIC DNA]</scope>
    <source>
        <strain evidence="5 6">JC228</strain>
    </source>
</reference>
<evidence type="ECO:0000256" key="2">
    <source>
        <dbReference type="ARBA" id="ARBA00023002"/>
    </source>
</evidence>
<dbReference type="EMBL" id="OAOP01000004">
    <property type="protein sequence ID" value="SNX70631.1"/>
    <property type="molecule type" value="Genomic_DNA"/>
</dbReference>
<dbReference type="InterPro" id="IPR002937">
    <property type="entry name" value="Amino_oxidase"/>
</dbReference>
<sequence length="447" mass="49025">MDWDVVIVGAGLAGLSCGLELALKNKKVLLLEVDPVVGGRCSNWNENGMEVESGFHRFIGYYTALPALLKKAGVEVDEMVTWEEKIDVLIKGKNKKLVVGISPLMGPVKMLRGIFGNQDILTTKDKLSLVPFFIRGFKDYLLAPVKLDSYSVKEYANLHKVTDNALHYLLIPLSSGIFFLPPDRYSAYAFFGLFAPAVPKFYKMRNGAYLGGMTDVMCQPIADKIIELGGSIELGVNVTDVLTDEHGTVIGVKTESGEEYRGKHVVIAASLVGAKQILEKFKNEPSFQNLFKLPTMPAATLQIELTEPVLEKDITTFGPKTSLASFAEQSRTTFRRSNGRLSIILTPAEDFLMKSPDETLKIVVEDAKALGIHLEGKIKDYRQINHPADFYSLAPGVDPLRPTQATAITGLTLAGDYTRQPYFSTMEGAVVSGQRAAQLVEKALGEV</sequence>
<dbReference type="SUPFAM" id="SSF51905">
    <property type="entry name" value="FAD/NAD(P)-binding domain"/>
    <property type="match status" value="1"/>
</dbReference>
<gene>
    <name evidence="5" type="ORF">SAMN05877753_104216</name>
</gene>
<dbReference type="Gene3D" id="3.50.50.60">
    <property type="entry name" value="FAD/NAD(P)-binding domain"/>
    <property type="match status" value="1"/>
</dbReference>
<keyword evidence="2" id="KW-0560">Oxidoreductase</keyword>
<evidence type="ECO:0000259" key="4">
    <source>
        <dbReference type="Pfam" id="PF01593"/>
    </source>
</evidence>
<feature type="domain" description="Amine oxidase" evidence="4">
    <location>
        <begin position="12"/>
        <end position="440"/>
    </location>
</feature>
<evidence type="ECO:0000256" key="1">
    <source>
        <dbReference type="ARBA" id="ARBA00001974"/>
    </source>
</evidence>
<feature type="binding site" evidence="3">
    <location>
        <position position="238"/>
    </location>
    <ligand>
        <name>FAD</name>
        <dbReference type="ChEBI" id="CHEBI:57692"/>
    </ligand>
</feature>
<proteinExistence type="predicted"/>
<protein>
    <submittedName>
        <fullName evidence="5">15-cis-phytoene desaturase</fullName>
    </submittedName>
</protein>
<dbReference type="AlphaFoldDB" id="A0A285CSV9"/>
<dbReference type="PRINTS" id="PR00757">
    <property type="entry name" value="AMINEOXDASEF"/>
</dbReference>
<dbReference type="Pfam" id="PF01593">
    <property type="entry name" value="Amino_oxidase"/>
    <property type="match status" value="1"/>
</dbReference>
<name>A0A285CSV9_9BACI</name>
<organism evidence="5 6">
    <name type="scientific">Bacillus oleivorans</name>
    <dbReference type="NCBI Taxonomy" id="1448271"/>
    <lineage>
        <taxon>Bacteria</taxon>
        <taxon>Bacillati</taxon>
        <taxon>Bacillota</taxon>
        <taxon>Bacilli</taxon>
        <taxon>Bacillales</taxon>
        <taxon>Bacillaceae</taxon>
        <taxon>Bacillus</taxon>
    </lineage>
</organism>
<evidence type="ECO:0000313" key="5">
    <source>
        <dbReference type="EMBL" id="SNX70631.1"/>
    </source>
</evidence>
<dbReference type="RefSeq" id="WP_097158613.1">
    <property type="nucleotide sequence ID" value="NZ_JBEPMQ010000006.1"/>
</dbReference>
<dbReference type="GO" id="GO:0016491">
    <property type="term" value="F:oxidoreductase activity"/>
    <property type="evidence" value="ECO:0007669"/>
    <property type="project" value="UniProtKB-KW"/>
</dbReference>
<dbReference type="PANTHER" id="PTHR42923">
    <property type="entry name" value="PROTOPORPHYRINOGEN OXIDASE"/>
    <property type="match status" value="1"/>
</dbReference>
<evidence type="ECO:0000313" key="6">
    <source>
        <dbReference type="Proteomes" id="UP000219546"/>
    </source>
</evidence>